<reference evidence="13 14" key="1">
    <citation type="journal article" date="2018" name="Nat. Ecol. Evol.">
        <title>Genomic signatures of mitonuclear coevolution across populations of Tigriopus californicus.</title>
        <authorList>
            <person name="Barreto F.S."/>
            <person name="Watson E.T."/>
            <person name="Lima T.G."/>
            <person name="Willett C.S."/>
            <person name="Edmands S."/>
            <person name="Li W."/>
            <person name="Burton R.S."/>
        </authorList>
    </citation>
    <scope>NUCLEOTIDE SEQUENCE [LARGE SCALE GENOMIC DNA]</scope>
    <source>
        <strain evidence="13 14">San Diego</strain>
    </source>
</reference>
<feature type="transmembrane region" description="Helical" evidence="12">
    <location>
        <begin position="607"/>
        <end position="633"/>
    </location>
</feature>
<dbReference type="GO" id="GO:0034220">
    <property type="term" value="P:monoatomic ion transmembrane transport"/>
    <property type="evidence" value="ECO:0007669"/>
    <property type="project" value="UniProtKB-KW"/>
</dbReference>
<evidence type="ECO:0000256" key="2">
    <source>
        <dbReference type="ARBA" id="ARBA00004651"/>
    </source>
</evidence>
<comment type="function">
    <text evidence="12">Structural component of the gap junctions.</text>
</comment>
<gene>
    <name evidence="12" type="primary">inx</name>
    <name evidence="13" type="ORF">TCAL_03015</name>
</gene>
<keyword evidence="9 12" id="KW-0406">Ion transport</keyword>
<evidence type="ECO:0000313" key="13">
    <source>
        <dbReference type="EMBL" id="TRY68309.1"/>
    </source>
</evidence>
<evidence type="ECO:0000256" key="9">
    <source>
        <dbReference type="ARBA" id="ARBA00023065"/>
    </source>
</evidence>
<evidence type="ECO:0000256" key="7">
    <source>
        <dbReference type="ARBA" id="ARBA00022949"/>
    </source>
</evidence>
<feature type="transmembrane region" description="Helical" evidence="12">
    <location>
        <begin position="525"/>
        <end position="542"/>
    </location>
</feature>
<proteinExistence type="inferred from homology"/>
<keyword evidence="3 12" id="KW-0813">Transport</keyword>
<comment type="similarity">
    <text evidence="12">Belongs to the pannexin family.</text>
</comment>
<evidence type="ECO:0000256" key="12">
    <source>
        <dbReference type="RuleBase" id="RU010713"/>
    </source>
</evidence>
<keyword evidence="10 12" id="KW-0472">Membrane</keyword>
<evidence type="ECO:0000256" key="11">
    <source>
        <dbReference type="ARBA" id="ARBA00023303"/>
    </source>
</evidence>
<keyword evidence="6" id="KW-0303">Gap junction</keyword>
<evidence type="ECO:0000256" key="3">
    <source>
        <dbReference type="ARBA" id="ARBA00022448"/>
    </source>
</evidence>
<dbReference type="OMA" id="ISMANEA"/>
<dbReference type="GO" id="GO:0005921">
    <property type="term" value="C:gap junction"/>
    <property type="evidence" value="ECO:0007669"/>
    <property type="project" value="UniProtKB-SubCell"/>
</dbReference>
<keyword evidence="8 12" id="KW-1133">Transmembrane helix</keyword>
<feature type="transmembrane region" description="Helical" evidence="12">
    <location>
        <begin position="30"/>
        <end position="49"/>
    </location>
</feature>
<dbReference type="Pfam" id="PF00876">
    <property type="entry name" value="Innexin"/>
    <property type="match status" value="3"/>
</dbReference>
<name>A0A553NSD0_TIGCA</name>
<dbReference type="PANTHER" id="PTHR11893:SF38">
    <property type="entry name" value="INNEXIN INX7"/>
    <property type="match status" value="1"/>
</dbReference>
<keyword evidence="11 12" id="KW-0407">Ion channel</keyword>
<keyword evidence="14" id="KW-1185">Reference proteome</keyword>
<dbReference type="Proteomes" id="UP000318571">
    <property type="component" value="Chromosome 1"/>
</dbReference>
<feature type="transmembrane region" description="Helical" evidence="12">
    <location>
        <begin position="451"/>
        <end position="469"/>
    </location>
</feature>
<dbReference type="PANTHER" id="PTHR11893">
    <property type="entry name" value="INNEXIN"/>
    <property type="match status" value="1"/>
</dbReference>
<dbReference type="STRING" id="6832.A0A553NSD0"/>
<organism evidence="13 14">
    <name type="scientific">Tigriopus californicus</name>
    <name type="common">Marine copepod</name>
    <dbReference type="NCBI Taxonomy" id="6832"/>
    <lineage>
        <taxon>Eukaryota</taxon>
        <taxon>Metazoa</taxon>
        <taxon>Ecdysozoa</taxon>
        <taxon>Arthropoda</taxon>
        <taxon>Crustacea</taxon>
        <taxon>Multicrustacea</taxon>
        <taxon>Hexanauplia</taxon>
        <taxon>Copepoda</taxon>
        <taxon>Harpacticoida</taxon>
        <taxon>Harpacticidae</taxon>
        <taxon>Tigriopus</taxon>
    </lineage>
</organism>
<dbReference type="GO" id="GO:0005886">
    <property type="term" value="C:plasma membrane"/>
    <property type="evidence" value="ECO:0007669"/>
    <property type="project" value="UniProtKB-SubCell"/>
</dbReference>
<feature type="transmembrane region" description="Helical" evidence="12">
    <location>
        <begin position="279"/>
        <end position="306"/>
    </location>
</feature>
<evidence type="ECO:0000256" key="8">
    <source>
        <dbReference type="ARBA" id="ARBA00022989"/>
    </source>
</evidence>
<dbReference type="AlphaFoldDB" id="A0A553NSD0"/>
<keyword evidence="4" id="KW-1003">Cell membrane</keyword>
<keyword evidence="5 12" id="KW-0812">Transmembrane</keyword>
<comment type="subcellular location">
    <subcellularLocation>
        <location evidence="1">Cell junction</location>
        <location evidence="1">Gap junction</location>
    </subcellularLocation>
    <subcellularLocation>
        <location evidence="2 12">Cell membrane</location>
        <topology evidence="2 12">Multi-pass membrane protein</topology>
    </subcellularLocation>
</comment>
<evidence type="ECO:0000256" key="4">
    <source>
        <dbReference type="ARBA" id="ARBA00022475"/>
    </source>
</evidence>
<accession>A0A553NSD0</accession>
<feature type="transmembrane region" description="Helical" evidence="12">
    <location>
        <begin position="192"/>
        <end position="214"/>
    </location>
</feature>
<dbReference type="PRINTS" id="PR01262">
    <property type="entry name" value="INNEXIN"/>
</dbReference>
<evidence type="ECO:0000256" key="1">
    <source>
        <dbReference type="ARBA" id="ARBA00004610"/>
    </source>
</evidence>
<keyword evidence="7" id="KW-0965">Cell junction</keyword>
<comment type="caution">
    <text evidence="13">The sequence shown here is derived from an EMBL/GenBank/DDBJ whole genome shotgun (WGS) entry which is preliminary data.</text>
</comment>
<evidence type="ECO:0000256" key="6">
    <source>
        <dbReference type="ARBA" id="ARBA00022868"/>
    </source>
</evidence>
<comment type="caution">
    <text evidence="12">Lacks conserved residue(s) required for the propagation of feature annotation.</text>
</comment>
<evidence type="ECO:0000256" key="10">
    <source>
        <dbReference type="ARBA" id="ARBA00023136"/>
    </source>
</evidence>
<feature type="transmembrane region" description="Helical" evidence="12">
    <location>
        <begin position="123"/>
        <end position="142"/>
    </location>
</feature>
<dbReference type="PROSITE" id="PS51013">
    <property type="entry name" value="PANNEXIN"/>
    <property type="match status" value="2"/>
</dbReference>
<dbReference type="InterPro" id="IPR000990">
    <property type="entry name" value="Innexin"/>
</dbReference>
<sequence>MLGIFSGLKSNVPLLSKIEEPKTEGVVNRLHYRMTVMILFGCSLLVTALEWVGNGSKISCVMEGPDDSWVVPPNVINTYCYVLSTFVLPKHYNTKIGHTSSQVGVGTYNPKEDDVSYKAYYQWVPYVLFLQGCCFYVPHLIFKLWEGGKVKNIISGLHQCIIDRKDRCEKERILAQYFVDSMHSHNFWAIKMLFVEFLNLVNVILNIFFVDVFLQGEFSTYGYQVIKFLEADPENRIDPMATVFPRVTKCSFYKYGPSGTIQTHDAICVLPVNIMNEKIYVLLWFWFILLSFVTVISLIWHLLFLVTPGLTKTFLKSRTMNQPDLHLNDIGRHFEVGDWKLLYILARNMEPLVFGEFLRELFGTLKSITETAFNSYCYISSTFTLAKPQARAAMDFEYAHPGVGSSYSNDYHSRNDYDSRTFHNYYQWVAYLLFIQSNDYDSRTFHNYYQWVAYLLFIQSLSFFAPFMIHRFIQDGRVQRVIQDVHNIVAYSETRDDMYGDIWVFIRDWYCHQTWWAIKLVMVDSLNLINILCNIFFVDWYLGHKFLLFGARSIIAMVSNNDFAPDPFDDFFPKMTKCSMSIFGPSGTVQNRDALCIMSVNILNEKIYFVVWFLFLFLGVFTLIHHTIAVIIMSSRCIRNSFICLYISPKRKDQKKNLKKILEMTKFGDWMMLYLLAKNTDMVIFGQIVENLKYPDSHDCLEELDEENQKILESRNYETVQIKSTQI</sequence>
<dbReference type="GO" id="GO:0007602">
    <property type="term" value="P:phototransduction"/>
    <property type="evidence" value="ECO:0007669"/>
    <property type="project" value="TreeGrafter"/>
</dbReference>
<protein>
    <recommendedName>
        <fullName evidence="12">Innexin</fullName>
    </recommendedName>
</protein>
<dbReference type="EMBL" id="VCGU01000010">
    <property type="protein sequence ID" value="TRY68309.1"/>
    <property type="molecule type" value="Genomic_DNA"/>
</dbReference>
<dbReference type="GO" id="GO:0005243">
    <property type="term" value="F:gap junction channel activity"/>
    <property type="evidence" value="ECO:0007669"/>
    <property type="project" value="TreeGrafter"/>
</dbReference>
<evidence type="ECO:0000256" key="5">
    <source>
        <dbReference type="ARBA" id="ARBA00022692"/>
    </source>
</evidence>
<evidence type="ECO:0000313" key="14">
    <source>
        <dbReference type="Proteomes" id="UP000318571"/>
    </source>
</evidence>